<dbReference type="EMBL" id="JAACJL010000057">
    <property type="protein sequence ID" value="KAF4612263.1"/>
    <property type="molecule type" value="Genomic_DNA"/>
</dbReference>
<protein>
    <recommendedName>
        <fullName evidence="3">F-box domain-containing protein</fullName>
    </recommendedName>
</protein>
<sequence length="551" mass="62458">MTLKLEMDWLAPKCTACKKCDATHIAVPDNSSSPCSSASRQCEACMRVNKLTPEVEEAAEKLKQLIVALQNAKQDMNHHHCSVVKKLPPEILSIIFEFYVARALAPSLPEDIHKFEAPQSQVLPIPLVLSQVCHRWREVALSTPQIWTTFALSLDLCCRSPGLDLMRAWVSRTRNHALTVHLYSSLRNDYRSPSPHPSLLPVLQILAAASGQWRRFNIRVPISTLNYLGTHMQHHPLLETLAIRLISLHMDVASLTNQLWKAVTTLRVEGIDAEDCVMLVSSAPNLVTCIFEKIISTEDEGSWHVNQPVIEHKNIHHLAHDSEESCYIFYRLKLPNLKILASASRYDLQDMSTVFPVFVKNSGLEKLEVLKLPDSFTFAELQSVLSAIPTITRFTLGCFTTSSEAIVISLLQHLGRTAAIDSSHAFLPNLTSLEFEVYDPDFPWHRVWEGFEHKALDSGSENEHDTKYRPLSTFKVINTMDFSNMSDDDVDWERLMIPRHILEDLIDLMERGVEILFEDVAGVDLFTESMDHVNMDLELCPRYKACRVNKG</sequence>
<evidence type="ECO:0008006" key="3">
    <source>
        <dbReference type="Google" id="ProtNLM"/>
    </source>
</evidence>
<name>A0A8H4QJV5_9AGAR</name>
<evidence type="ECO:0000313" key="1">
    <source>
        <dbReference type="EMBL" id="KAF4612263.1"/>
    </source>
</evidence>
<evidence type="ECO:0000313" key="2">
    <source>
        <dbReference type="Proteomes" id="UP000521872"/>
    </source>
</evidence>
<dbReference type="AlphaFoldDB" id="A0A8H4QJV5"/>
<dbReference type="Proteomes" id="UP000521872">
    <property type="component" value="Unassembled WGS sequence"/>
</dbReference>
<gene>
    <name evidence="1" type="ORF">D9613_004582</name>
</gene>
<accession>A0A8H4QJV5</accession>
<comment type="caution">
    <text evidence="1">The sequence shown here is derived from an EMBL/GenBank/DDBJ whole genome shotgun (WGS) entry which is preliminary data.</text>
</comment>
<proteinExistence type="predicted"/>
<organism evidence="1 2">
    <name type="scientific">Agrocybe pediades</name>
    <dbReference type="NCBI Taxonomy" id="84607"/>
    <lineage>
        <taxon>Eukaryota</taxon>
        <taxon>Fungi</taxon>
        <taxon>Dikarya</taxon>
        <taxon>Basidiomycota</taxon>
        <taxon>Agaricomycotina</taxon>
        <taxon>Agaricomycetes</taxon>
        <taxon>Agaricomycetidae</taxon>
        <taxon>Agaricales</taxon>
        <taxon>Agaricineae</taxon>
        <taxon>Strophariaceae</taxon>
        <taxon>Agrocybe</taxon>
    </lineage>
</organism>
<dbReference type="Gene3D" id="1.20.1280.50">
    <property type="match status" value="1"/>
</dbReference>
<keyword evidence="2" id="KW-1185">Reference proteome</keyword>
<reference evidence="1 2" key="1">
    <citation type="submission" date="2019-12" db="EMBL/GenBank/DDBJ databases">
        <authorList>
            <person name="Floudas D."/>
            <person name="Bentzer J."/>
            <person name="Ahren D."/>
            <person name="Johansson T."/>
            <person name="Persson P."/>
            <person name="Tunlid A."/>
        </authorList>
    </citation>
    <scope>NUCLEOTIDE SEQUENCE [LARGE SCALE GENOMIC DNA]</scope>
    <source>
        <strain evidence="1 2">CBS 102.39</strain>
    </source>
</reference>